<gene>
    <name evidence="2" type="ORF">BROSI_A0319</name>
</gene>
<proteinExistence type="predicted"/>
<accession>A0ABQ0JSW6</accession>
<dbReference type="RefSeq" id="WP_052561736.1">
    <property type="nucleotide sequence ID" value="NZ_BAFN01000001.1"/>
</dbReference>
<keyword evidence="3" id="KW-1185">Reference proteome</keyword>
<evidence type="ECO:0000313" key="3">
    <source>
        <dbReference type="Proteomes" id="UP000032309"/>
    </source>
</evidence>
<reference evidence="3" key="1">
    <citation type="journal article" date="2015" name="Genome Announc.">
        <title>Draft Genome Sequence of an Anaerobic Ammonium-Oxidizing Bacterium, "Candidatus Brocadia sinica".</title>
        <authorList>
            <person name="Oshiki M."/>
            <person name="Shinyako-Hata K."/>
            <person name="Satoh H."/>
            <person name="Okabe S."/>
        </authorList>
    </citation>
    <scope>NUCLEOTIDE SEQUENCE [LARGE SCALE GENOMIC DNA]</scope>
    <source>
        <strain evidence="3">JPN1</strain>
    </source>
</reference>
<dbReference type="Pfam" id="PF01609">
    <property type="entry name" value="DDE_Tnp_1"/>
    <property type="match status" value="1"/>
</dbReference>
<evidence type="ECO:0000313" key="2">
    <source>
        <dbReference type="EMBL" id="GAN31815.1"/>
    </source>
</evidence>
<dbReference type="EMBL" id="BAFN01000001">
    <property type="protein sequence ID" value="GAN31815.1"/>
    <property type="molecule type" value="Genomic_DNA"/>
</dbReference>
<sequence>MESFYHTAPWTSKTGIRRILAVDGSRLELPNNTEVVEAFGRANKQPDAKPLGIVSALFDVVNKVVLDSSINPANASENHLAFYHLGKVRHGDLVILDRGYKCLWLMLGIVQKGADYLIQLPVNAFKGVELFKKTEGRKYEYQENRTSALSFVKEGLIALFTGVSLIQVLTHLKEKIIKNILPIRIASKICFCDNI</sequence>
<organism evidence="2 3">
    <name type="scientific">Candidatus Brocadia sinica JPN1</name>
    <dbReference type="NCBI Taxonomy" id="1197129"/>
    <lineage>
        <taxon>Bacteria</taxon>
        <taxon>Pseudomonadati</taxon>
        <taxon>Planctomycetota</taxon>
        <taxon>Candidatus Brocadiia</taxon>
        <taxon>Candidatus Brocadiales</taxon>
        <taxon>Candidatus Brocadiaceae</taxon>
        <taxon>Candidatus Brocadia</taxon>
    </lineage>
</organism>
<evidence type="ECO:0000259" key="1">
    <source>
        <dbReference type="Pfam" id="PF01609"/>
    </source>
</evidence>
<comment type="caution">
    <text evidence="2">The sequence shown here is derived from an EMBL/GenBank/DDBJ whole genome shotgun (WGS) entry which is preliminary data.</text>
</comment>
<name>A0ABQ0JSW6_9BACT</name>
<dbReference type="Proteomes" id="UP000032309">
    <property type="component" value="Unassembled WGS sequence"/>
</dbReference>
<feature type="domain" description="Transposase IS4-like" evidence="1">
    <location>
        <begin position="17"/>
        <end position="125"/>
    </location>
</feature>
<protein>
    <submittedName>
        <fullName evidence="2">Transposase IS4 family</fullName>
    </submittedName>
</protein>
<dbReference type="InterPro" id="IPR002559">
    <property type="entry name" value="Transposase_11"/>
</dbReference>